<dbReference type="GO" id="GO:1990140">
    <property type="term" value="C:molybdopterin synthase complex"/>
    <property type="evidence" value="ECO:0007669"/>
    <property type="project" value="UniProtKB-UniRule"/>
</dbReference>
<dbReference type="GO" id="GO:0000166">
    <property type="term" value="F:nucleotide binding"/>
    <property type="evidence" value="ECO:0007669"/>
    <property type="project" value="UniProtKB-KW"/>
</dbReference>
<dbReference type="FunFam" id="3.10.20.30:FF:000010">
    <property type="entry name" value="Molybdopterin synthase sulfur carrier subunit"/>
    <property type="match status" value="1"/>
</dbReference>
<comment type="PTM">
    <text evidence="6">C-terminal thiocarboxylation occurs in 2 steps, it is first acyl-adenylated (-COAMP) via the hesA/moeB/thiF part of MOCS3, then thiocarboxylated (-COSH) via the rhodanese domain of MOCS3.</text>
</comment>
<dbReference type="GeneID" id="13036285"/>
<comment type="subcellular location">
    <subcellularLocation>
        <location evidence="6">Cytoplasm</location>
    </subcellularLocation>
</comment>
<feature type="modified residue" description="Glycyl adenylate; alternate" evidence="6">
    <location>
        <position position="96"/>
    </location>
</feature>
<dbReference type="HAMAP" id="MF_03051">
    <property type="entry name" value="MOCS2A"/>
    <property type="match status" value="1"/>
</dbReference>
<dbReference type="GO" id="GO:0030366">
    <property type="term" value="F:molybdopterin synthase activity"/>
    <property type="evidence" value="ECO:0007669"/>
    <property type="project" value="UniProtKB-UniRule"/>
</dbReference>
<protein>
    <recommendedName>
        <fullName evidence="6">Molybdopterin synthase sulfur carrier subunit</fullName>
    </recommendedName>
    <alternativeName>
        <fullName evidence="6">Molybdenum cofactor synthesis protein 2 small subunit</fullName>
    </alternativeName>
    <alternativeName>
        <fullName evidence="6">Molybdenum cofactor synthesis protein 2A</fullName>
        <shortName evidence="6">MOCS2A</shortName>
    </alternativeName>
    <alternativeName>
        <fullName evidence="6">Sulfur carrier protein MOCS2A</fullName>
    </alternativeName>
</protein>
<gene>
    <name evidence="8" type="primary">Mocs2A</name>
    <name evidence="6" type="synonym">Mocs2</name>
</gene>
<comment type="miscellaneous">
    <text evidence="6">This protein is produced by a bicistronic gene which also produces the large subunit (MOCS2B).</text>
</comment>
<evidence type="ECO:0000313" key="8">
    <source>
        <dbReference type="RefSeq" id="XP_003736669.2"/>
    </source>
</evidence>
<dbReference type="NCBIfam" id="TIGR01682">
    <property type="entry name" value="moaD"/>
    <property type="match status" value="1"/>
</dbReference>
<keyword evidence="3 6" id="KW-0597">Phosphoprotein</keyword>
<dbReference type="GO" id="GO:0006777">
    <property type="term" value="P:Mo-molybdopterin cofactor biosynthetic process"/>
    <property type="evidence" value="ECO:0007669"/>
    <property type="project" value="UniProtKB-UniRule"/>
</dbReference>
<dbReference type="RefSeq" id="XP_003736669.2">
    <property type="nucleotide sequence ID" value="XM_003736621.3"/>
</dbReference>
<dbReference type="InterPro" id="IPR003749">
    <property type="entry name" value="ThiS/MoaD-like"/>
</dbReference>
<dbReference type="InterPro" id="IPR016155">
    <property type="entry name" value="Mopterin_synth/thiamin_S_b"/>
</dbReference>
<dbReference type="KEGG" id="dpo:13036285"/>
<reference evidence="8" key="2">
    <citation type="submission" date="2025-08" db="UniProtKB">
        <authorList>
            <consortium name="RefSeq"/>
        </authorList>
    </citation>
    <scope>IDENTIFICATION</scope>
    <source>
        <strain evidence="8">MV-25-SWS-2005</strain>
        <tissue evidence="8">Whole body</tissue>
    </source>
</reference>
<evidence type="ECO:0000256" key="4">
    <source>
        <dbReference type="ARBA" id="ARBA00022741"/>
    </source>
</evidence>
<evidence type="ECO:0000256" key="2">
    <source>
        <dbReference type="ARBA" id="ARBA00022490"/>
    </source>
</evidence>
<accession>A0A6I8V731</accession>
<dbReference type="InParanoid" id="A0A6I8V731"/>
<evidence type="ECO:0000256" key="3">
    <source>
        <dbReference type="ARBA" id="ARBA00022553"/>
    </source>
</evidence>
<feature type="modified residue" description="1-thioglycine; alternate" evidence="6">
    <location>
        <position position="96"/>
    </location>
</feature>
<proteinExistence type="inferred from homology"/>
<keyword evidence="4 6" id="KW-0547">Nucleotide-binding</keyword>
<dbReference type="Bgee" id="FBgn0263680">
    <property type="expression patterns" value="Expressed in female reproductive system and 2 other cell types or tissues"/>
</dbReference>
<dbReference type="FunCoup" id="A0A6I8V731">
    <property type="interactions" value="16"/>
</dbReference>
<dbReference type="UniPathway" id="UPA00344"/>
<dbReference type="PANTHER" id="PTHR33359:SF1">
    <property type="entry name" value="MOLYBDOPTERIN SYNTHASE SULFUR CARRIER SUBUNIT"/>
    <property type="match status" value="1"/>
</dbReference>
<keyword evidence="5 6" id="KW-0501">Molybdenum cofactor biosynthesis</keyword>
<dbReference type="InterPro" id="IPR012675">
    <property type="entry name" value="Beta-grasp_dom_sf"/>
</dbReference>
<dbReference type="Proteomes" id="UP000001819">
    <property type="component" value="Chromosome 2"/>
</dbReference>
<evidence type="ECO:0000256" key="6">
    <source>
        <dbReference type="HAMAP-Rule" id="MF_03051"/>
    </source>
</evidence>
<sequence>MVFVNMNTSRPVSVDIHVLFFAKCRELSQTTRSVFTVPSEIRASDLLDKIVIQFGLTTIRHNLIIAHNESFVENLNDSIFLKDGDELAVIPPLSGG</sequence>
<dbReference type="InterPro" id="IPR028887">
    <property type="entry name" value="MOCS2A_euk"/>
</dbReference>
<comment type="function">
    <text evidence="6">Acts as a sulfur carrier required for molybdopterin biosynthesis. Component of the molybdopterin synthase complex that catalyzes the conversion of precursor Z into molybdopterin by mediating the incorporation of 2 sulfur atoms into precursor Z to generate a dithiolene group. In the complex, serves as sulfur donor by being thiocarboxylated (-COSH) at its C-terminus by MOCS3. After interaction with MOCS2B, the sulfur is then transferred to precursor Z to form molybdopterin.</text>
</comment>
<dbReference type="CDD" id="cd00754">
    <property type="entry name" value="Ubl_MoaD"/>
    <property type="match status" value="1"/>
</dbReference>
<dbReference type="GO" id="GO:1990133">
    <property type="term" value="C:molybdopterin adenylyltransferase complex"/>
    <property type="evidence" value="ECO:0007669"/>
    <property type="project" value="TreeGrafter"/>
</dbReference>
<comment type="pathway">
    <text evidence="1 6">Cofactor biosynthesis; molybdopterin biosynthesis.</text>
</comment>
<organism evidence="7 8">
    <name type="scientific">Drosophila pseudoobscura pseudoobscura</name>
    <name type="common">Fruit fly</name>
    <dbReference type="NCBI Taxonomy" id="46245"/>
    <lineage>
        <taxon>Eukaryota</taxon>
        <taxon>Metazoa</taxon>
        <taxon>Ecdysozoa</taxon>
        <taxon>Arthropoda</taxon>
        <taxon>Hexapoda</taxon>
        <taxon>Insecta</taxon>
        <taxon>Pterygota</taxon>
        <taxon>Neoptera</taxon>
        <taxon>Endopterygota</taxon>
        <taxon>Diptera</taxon>
        <taxon>Brachycera</taxon>
        <taxon>Muscomorpha</taxon>
        <taxon>Ephydroidea</taxon>
        <taxon>Drosophilidae</taxon>
        <taxon>Drosophila</taxon>
        <taxon>Sophophora</taxon>
    </lineage>
</organism>
<dbReference type="Gene3D" id="3.10.20.30">
    <property type="match status" value="1"/>
</dbReference>
<dbReference type="PANTHER" id="PTHR33359">
    <property type="entry name" value="MOLYBDOPTERIN SYNTHASE SULFUR CARRIER SUBUNIT"/>
    <property type="match status" value="1"/>
</dbReference>
<dbReference type="SUPFAM" id="SSF54285">
    <property type="entry name" value="MoaD/ThiS"/>
    <property type="match status" value="1"/>
</dbReference>
<evidence type="ECO:0000256" key="1">
    <source>
        <dbReference type="ARBA" id="ARBA00005046"/>
    </source>
</evidence>
<dbReference type="Pfam" id="PF02597">
    <property type="entry name" value="ThiS"/>
    <property type="match status" value="1"/>
</dbReference>
<evidence type="ECO:0000256" key="5">
    <source>
        <dbReference type="ARBA" id="ARBA00023150"/>
    </source>
</evidence>
<keyword evidence="7" id="KW-1185">Reference proteome</keyword>
<dbReference type="InterPro" id="IPR044672">
    <property type="entry name" value="MOCS2A"/>
</dbReference>
<comment type="similarity">
    <text evidence="6">Belongs to the MoaD family. MOCS2A subfamily.</text>
</comment>
<name>A0A6I8V731_DROPS</name>
<evidence type="ECO:0000313" key="7">
    <source>
        <dbReference type="Proteomes" id="UP000001819"/>
    </source>
</evidence>
<reference evidence="7" key="1">
    <citation type="submission" date="2024-06" db="UniProtKB">
        <authorList>
            <consortium name="RefSeq"/>
        </authorList>
    </citation>
    <scope>NUCLEOTIDE SEQUENCE [LARGE SCALE GENOMIC DNA]</scope>
    <source>
        <strain evidence="7">MV2-25</strain>
    </source>
</reference>
<dbReference type="AlphaFoldDB" id="A0A6I8V731"/>
<comment type="subunit">
    <text evidence="6">Heterotetramer; composed of 2 small (MOCS2A) and 2 large (MOCS2B) subunits.</text>
</comment>
<keyword evidence="2 6" id="KW-0963">Cytoplasm</keyword>